<dbReference type="Gene3D" id="3.40.190.10">
    <property type="entry name" value="Periplasmic binding protein-like II"/>
    <property type="match status" value="1"/>
</dbReference>
<dbReference type="CDD" id="cd13577">
    <property type="entry name" value="PBP2_BugE_Glu"/>
    <property type="match status" value="1"/>
</dbReference>
<accession>A0ABU8WAG2</accession>
<evidence type="ECO:0000313" key="4">
    <source>
        <dbReference type="Proteomes" id="UP001363010"/>
    </source>
</evidence>
<evidence type="ECO:0000256" key="1">
    <source>
        <dbReference type="ARBA" id="ARBA00006987"/>
    </source>
</evidence>
<dbReference type="InterPro" id="IPR005064">
    <property type="entry name" value="BUG"/>
</dbReference>
<dbReference type="Pfam" id="PF03401">
    <property type="entry name" value="TctC"/>
    <property type="match status" value="1"/>
</dbReference>
<gene>
    <name evidence="3" type="ORF">WKW80_34425</name>
</gene>
<dbReference type="Proteomes" id="UP001363010">
    <property type="component" value="Unassembled WGS sequence"/>
</dbReference>
<feature type="signal peptide" evidence="2">
    <location>
        <begin position="1"/>
        <end position="19"/>
    </location>
</feature>
<dbReference type="PIRSF" id="PIRSF017082">
    <property type="entry name" value="YflP"/>
    <property type="match status" value="1"/>
</dbReference>
<organism evidence="3 4">
    <name type="scientific">Variovorax humicola</name>
    <dbReference type="NCBI Taxonomy" id="1769758"/>
    <lineage>
        <taxon>Bacteria</taxon>
        <taxon>Pseudomonadati</taxon>
        <taxon>Pseudomonadota</taxon>
        <taxon>Betaproteobacteria</taxon>
        <taxon>Burkholderiales</taxon>
        <taxon>Comamonadaceae</taxon>
        <taxon>Variovorax</taxon>
    </lineage>
</organism>
<dbReference type="PANTHER" id="PTHR42928:SF5">
    <property type="entry name" value="BLR1237 PROTEIN"/>
    <property type="match status" value="1"/>
</dbReference>
<name>A0ABU8WAG2_9BURK</name>
<dbReference type="InterPro" id="IPR042100">
    <property type="entry name" value="Bug_dom1"/>
</dbReference>
<comment type="similarity">
    <text evidence="1">Belongs to the UPF0065 (bug) family.</text>
</comment>
<dbReference type="EMBL" id="JBBKZV010000049">
    <property type="protein sequence ID" value="MEJ8827034.1"/>
    <property type="molecule type" value="Genomic_DNA"/>
</dbReference>
<dbReference type="Gene3D" id="3.40.190.150">
    <property type="entry name" value="Bordetella uptake gene, domain 1"/>
    <property type="match status" value="1"/>
</dbReference>
<evidence type="ECO:0000256" key="2">
    <source>
        <dbReference type="SAM" id="SignalP"/>
    </source>
</evidence>
<reference evidence="3 4" key="1">
    <citation type="submission" date="2024-03" db="EMBL/GenBank/DDBJ databases">
        <title>Novel species of the genus Variovorax.</title>
        <authorList>
            <person name="Liu Q."/>
            <person name="Xin Y.-H."/>
        </authorList>
    </citation>
    <scope>NUCLEOTIDE SEQUENCE [LARGE SCALE GENOMIC DNA]</scope>
    <source>
        <strain evidence="3 4">KACC 18501</strain>
    </source>
</reference>
<dbReference type="RefSeq" id="WP_340368065.1">
    <property type="nucleotide sequence ID" value="NZ_JBBKZV010000049.1"/>
</dbReference>
<keyword evidence="4" id="KW-1185">Reference proteome</keyword>
<dbReference type="SUPFAM" id="SSF53850">
    <property type="entry name" value="Periplasmic binding protein-like II"/>
    <property type="match status" value="1"/>
</dbReference>
<feature type="chain" id="PRO_5045058709" evidence="2">
    <location>
        <begin position="20"/>
        <end position="326"/>
    </location>
</feature>
<keyword evidence="2" id="KW-0732">Signal</keyword>
<sequence length="326" mass="34299">MHFVRPFLTFVAAASLAIAATAQTYPTKPIKLIVPFSPGGATDIVGRIWADAASKELGQPVVVDNRAGGGGSIGSVALAHAAADGYTLGIATVGTHAANIACNPKGVYNAVKDFTPISNLARTPNVLTVNTSVPVRDMPELLAYIKKNPGKVRYATGGTCGVHHLTGAMFTSLTGSDLTHVPYRGSGLALTDVIGGHVEMFFDSLPGSLPSIQAQRLRPVAVAWDTRLPSLPSVPTYAELGFKSINNAVWYGLVGPANLPPAIVRRLNEVTVKVMAMPEVRDRVRLTGSEPTSTTPAEFGAEIRNSLERMQDTVKTQGITFDPSGS</sequence>
<protein>
    <submittedName>
        <fullName evidence="3">Tripartite tricarboxylate transporter substrate binding protein BugE</fullName>
    </submittedName>
</protein>
<dbReference type="PANTHER" id="PTHR42928">
    <property type="entry name" value="TRICARBOXYLATE-BINDING PROTEIN"/>
    <property type="match status" value="1"/>
</dbReference>
<comment type="caution">
    <text evidence="3">The sequence shown here is derived from an EMBL/GenBank/DDBJ whole genome shotgun (WGS) entry which is preliminary data.</text>
</comment>
<proteinExistence type="inferred from homology"/>
<evidence type="ECO:0000313" key="3">
    <source>
        <dbReference type="EMBL" id="MEJ8827034.1"/>
    </source>
</evidence>